<keyword evidence="2" id="KW-1277">Toxin-antitoxin system</keyword>
<dbReference type="PANTHER" id="PTHR38781">
    <property type="entry name" value="ANTITOXIN DINJ-RELATED"/>
    <property type="match status" value="1"/>
</dbReference>
<accession>A0A0C1C4I6</accession>
<dbReference type="GO" id="GO:0015643">
    <property type="term" value="F:toxic substance binding"/>
    <property type="evidence" value="ECO:0007669"/>
    <property type="project" value="InterPro"/>
</dbReference>
<dbReference type="Proteomes" id="UP000031307">
    <property type="component" value="Unassembled WGS sequence"/>
</dbReference>
<evidence type="ECO:0000256" key="1">
    <source>
        <dbReference type="ARBA" id="ARBA00010562"/>
    </source>
</evidence>
<dbReference type="InterPro" id="IPR007337">
    <property type="entry name" value="RelB/DinJ"/>
</dbReference>
<name>A0A0C1C4I6_9BACT</name>
<dbReference type="InterPro" id="IPR026262">
    <property type="entry name" value="DinJ"/>
</dbReference>
<reference evidence="3 4" key="1">
    <citation type="journal article" date="2014" name="Mol. Biol. Evol.">
        <title>Massive expansion of Ubiquitination-related gene families within the Chlamydiae.</title>
        <authorList>
            <person name="Domman D."/>
            <person name="Collingro A."/>
            <person name="Lagkouvardos I."/>
            <person name="Gehre L."/>
            <person name="Weinmaier T."/>
            <person name="Rattei T."/>
            <person name="Subtil A."/>
            <person name="Horn M."/>
        </authorList>
    </citation>
    <scope>NUCLEOTIDE SEQUENCE [LARGE SCALE GENOMIC DNA]</scope>
    <source>
        <strain evidence="3 4">OEW1</strain>
    </source>
</reference>
<evidence type="ECO:0000313" key="3">
    <source>
        <dbReference type="EMBL" id="KIA76050.1"/>
    </source>
</evidence>
<dbReference type="GO" id="GO:0000987">
    <property type="term" value="F:cis-regulatory region sequence-specific DNA binding"/>
    <property type="evidence" value="ECO:0007669"/>
    <property type="project" value="InterPro"/>
</dbReference>
<dbReference type="AlphaFoldDB" id="A0A0C1C4I6"/>
<protein>
    <submittedName>
        <fullName evidence="3">Antitoxin DinJ</fullName>
    </submittedName>
</protein>
<evidence type="ECO:0000313" key="4">
    <source>
        <dbReference type="Proteomes" id="UP000031307"/>
    </source>
</evidence>
<dbReference type="Pfam" id="PF04221">
    <property type="entry name" value="RelB"/>
    <property type="match status" value="1"/>
</dbReference>
<dbReference type="NCBIfam" id="TIGR02384">
    <property type="entry name" value="RelB_DinJ"/>
    <property type="match status" value="1"/>
</dbReference>
<dbReference type="PIRSF" id="PIRSF003108">
    <property type="entry name" value="DinJ"/>
    <property type="match status" value="1"/>
</dbReference>
<dbReference type="Gene3D" id="1.10.1220.10">
    <property type="entry name" value="Met repressor-like"/>
    <property type="match status" value="1"/>
</dbReference>
<gene>
    <name evidence="3" type="primary">dinJ</name>
    <name evidence="3" type="ORF">DB43_CB00020</name>
</gene>
<dbReference type="GO" id="GO:0006355">
    <property type="term" value="P:regulation of DNA-templated transcription"/>
    <property type="evidence" value="ECO:0007669"/>
    <property type="project" value="InterPro"/>
</dbReference>
<dbReference type="EMBL" id="JSAM01000149">
    <property type="protein sequence ID" value="KIA76050.1"/>
    <property type="molecule type" value="Genomic_DNA"/>
</dbReference>
<dbReference type="GO" id="GO:0044010">
    <property type="term" value="P:single-species biofilm formation"/>
    <property type="evidence" value="ECO:0007669"/>
    <property type="project" value="InterPro"/>
</dbReference>
<organism evidence="3 4">
    <name type="scientific">Parachlamydia acanthamoebae</name>
    <dbReference type="NCBI Taxonomy" id="83552"/>
    <lineage>
        <taxon>Bacteria</taxon>
        <taxon>Pseudomonadati</taxon>
        <taxon>Chlamydiota</taxon>
        <taxon>Chlamydiia</taxon>
        <taxon>Parachlamydiales</taxon>
        <taxon>Parachlamydiaceae</taxon>
        <taxon>Parachlamydia</taxon>
    </lineage>
</organism>
<dbReference type="InterPro" id="IPR013321">
    <property type="entry name" value="Arc_rbn_hlx_hlx"/>
</dbReference>
<comment type="similarity">
    <text evidence="1">Belongs to the RelB/DinJ antitoxin family.</text>
</comment>
<comment type="caution">
    <text evidence="3">The sequence shown here is derived from an EMBL/GenBank/DDBJ whole genome shotgun (WGS) entry which is preliminary data.</text>
</comment>
<evidence type="ECO:0000256" key="2">
    <source>
        <dbReference type="ARBA" id="ARBA00022649"/>
    </source>
</evidence>
<dbReference type="GO" id="GO:0006351">
    <property type="term" value="P:DNA-templated transcription"/>
    <property type="evidence" value="ECO:0007669"/>
    <property type="project" value="TreeGrafter"/>
</dbReference>
<proteinExistence type="inferred from homology"/>
<sequence length="97" mass="10570">MQIHQWRNNIMPANQLVQARIDGAIKEEAAAVLATMGLTVSDAVRLLLTKIAHEHALPFDPLIPNDTTIAAMKEARAGNLPRANNIQDLITALHADD</sequence>
<dbReference type="PATRIC" id="fig|83552.4.peg.2830"/>
<dbReference type="PANTHER" id="PTHR38781:SF1">
    <property type="entry name" value="ANTITOXIN DINJ-RELATED"/>
    <property type="match status" value="1"/>
</dbReference>